<evidence type="ECO:0000256" key="7">
    <source>
        <dbReference type="ARBA" id="ARBA00023136"/>
    </source>
</evidence>
<name>A0A918ILQ4_9RHOB</name>
<reference evidence="11" key="2">
    <citation type="submission" date="2020-09" db="EMBL/GenBank/DDBJ databases">
        <authorList>
            <person name="Sun Q."/>
            <person name="Kim S."/>
        </authorList>
    </citation>
    <scope>NUCLEOTIDE SEQUENCE</scope>
    <source>
        <strain evidence="11">KCTC 23714</strain>
    </source>
</reference>
<dbReference type="EMBL" id="BMYQ01000001">
    <property type="protein sequence ID" value="GGW21457.1"/>
    <property type="molecule type" value="Genomic_DNA"/>
</dbReference>
<comment type="caution">
    <text evidence="10">Lacks conserved residue(s) required for the propagation of feature annotation.</text>
</comment>
<dbReference type="PANTHER" id="PTHR30065">
    <property type="entry name" value="FLAGELLAR BIOSYNTHETIC PROTEIN FLIR"/>
    <property type="match status" value="1"/>
</dbReference>
<evidence type="ECO:0000256" key="9">
    <source>
        <dbReference type="NCBIfam" id="TIGR01400"/>
    </source>
</evidence>
<dbReference type="GO" id="GO:0044780">
    <property type="term" value="P:bacterial-type flagellum assembly"/>
    <property type="evidence" value="ECO:0007669"/>
    <property type="project" value="UniProtKB-UniRule"/>
</dbReference>
<evidence type="ECO:0000256" key="1">
    <source>
        <dbReference type="ARBA" id="ARBA00002578"/>
    </source>
</evidence>
<keyword evidence="12" id="KW-1185">Reference proteome</keyword>
<dbReference type="GO" id="GO:0009425">
    <property type="term" value="C:bacterial-type flagellum basal body"/>
    <property type="evidence" value="ECO:0007669"/>
    <property type="project" value="UniProtKB-SubCell"/>
</dbReference>
<evidence type="ECO:0000256" key="4">
    <source>
        <dbReference type="ARBA" id="ARBA00022475"/>
    </source>
</evidence>
<comment type="function">
    <text evidence="1 10">Role in flagellar biosynthesis.</text>
</comment>
<dbReference type="Pfam" id="PF01311">
    <property type="entry name" value="Bac_export_1"/>
    <property type="match status" value="1"/>
</dbReference>
<dbReference type="GO" id="GO:0006605">
    <property type="term" value="P:protein targeting"/>
    <property type="evidence" value="ECO:0007669"/>
    <property type="project" value="UniProtKB-UniRule"/>
</dbReference>
<feature type="transmembrane region" description="Helical" evidence="10">
    <location>
        <begin position="221"/>
        <end position="240"/>
    </location>
</feature>
<comment type="caution">
    <text evidence="11">The sequence shown here is derived from an EMBL/GenBank/DDBJ whole genome shotgun (WGS) entry which is preliminary data.</text>
</comment>
<keyword evidence="5 10" id="KW-0812">Transmembrane</keyword>
<keyword evidence="6 10" id="KW-1133">Transmembrane helix</keyword>
<dbReference type="Proteomes" id="UP000628984">
    <property type="component" value="Unassembled WGS sequence"/>
</dbReference>
<sequence length="268" mass="27857">MEMQPLLPGLDLQPLFQLAVHHLILMLRVGSFMVAAPFFGARYLPLQVRIVVSVVLPLPLQGLVPLPPVEQIAALTGVTLVLGELVLGLAAGTVLMLFFAAAAKAGDQIANTAGLGFAAQFDPSAGAQTPVVSQFFSMLLVMLFVSTDSHLTALRIVLDSYQAIPPGQGFDAFALVSTGVATGAALFVLALKLTLPVATLLLLLNLAVGVLTRSAPQFNVFSFGFPLTMTATLLMLLITAPRLGTELEGLIDMGLAAISGMLGTGHGG</sequence>
<evidence type="ECO:0000256" key="3">
    <source>
        <dbReference type="ARBA" id="ARBA00021717"/>
    </source>
</evidence>
<evidence type="ECO:0000256" key="2">
    <source>
        <dbReference type="ARBA" id="ARBA00009772"/>
    </source>
</evidence>
<evidence type="ECO:0000313" key="11">
    <source>
        <dbReference type="EMBL" id="GGW21457.1"/>
    </source>
</evidence>
<dbReference type="AlphaFoldDB" id="A0A918ILQ4"/>
<feature type="transmembrane region" description="Helical" evidence="10">
    <location>
        <begin position="72"/>
        <end position="99"/>
    </location>
</feature>
<proteinExistence type="inferred from homology"/>
<keyword evidence="11" id="KW-0282">Flagellum</keyword>
<keyword evidence="11" id="KW-0966">Cell projection</keyword>
<dbReference type="NCBIfam" id="TIGR01400">
    <property type="entry name" value="fliR"/>
    <property type="match status" value="1"/>
</dbReference>
<keyword evidence="11" id="KW-0969">Cilium</keyword>
<accession>A0A918ILQ4</accession>
<evidence type="ECO:0000256" key="10">
    <source>
        <dbReference type="RuleBase" id="RU362071"/>
    </source>
</evidence>
<feature type="transmembrane region" description="Helical" evidence="10">
    <location>
        <begin position="20"/>
        <end position="39"/>
    </location>
</feature>
<dbReference type="PRINTS" id="PR00953">
    <property type="entry name" value="TYPE3IMRPROT"/>
</dbReference>
<dbReference type="InterPro" id="IPR002010">
    <property type="entry name" value="T3SS_IM_R"/>
</dbReference>
<dbReference type="GO" id="GO:0005886">
    <property type="term" value="C:plasma membrane"/>
    <property type="evidence" value="ECO:0007669"/>
    <property type="project" value="UniProtKB-SubCell"/>
</dbReference>
<organism evidence="11 12">
    <name type="scientific">Gemmobacter lanyuensis</name>
    <dbReference type="NCBI Taxonomy" id="1054497"/>
    <lineage>
        <taxon>Bacteria</taxon>
        <taxon>Pseudomonadati</taxon>
        <taxon>Pseudomonadota</taxon>
        <taxon>Alphaproteobacteria</taxon>
        <taxon>Rhodobacterales</taxon>
        <taxon>Paracoccaceae</taxon>
        <taxon>Gemmobacter</taxon>
    </lineage>
</organism>
<protein>
    <recommendedName>
        <fullName evidence="3 9">Flagellar biosynthetic protein FliR</fullName>
    </recommendedName>
</protein>
<keyword evidence="4 10" id="KW-1003">Cell membrane</keyword>
<gene>
    <name evidence="11" type="primary">fliR</name>
    <name evidence="11" type="ORF">GCM10011452_01890</name>
</gene>
<comment type="subcellular location">
    <subcellularLocation>
        <location evidence="10">Cell membrane</location>
        <topology evidence="10">Multi-pass membrane protein</topology>
    </subcellularLocation>
    <subcellularLocation>
        <location evidence="10">Bacterial flagellum basal body</location>
    </subcellularLocation>
</comment>
<reference evidence="11" key="1">
    <citation type="journal article" date="2014" name="Int. J. Syst. Evol. Microbiol.">
        <title>Complete genome sequence of Corynebacterium casei LMG S-19264T (=DSM 44701T), isolated from a smear-ripened cheese.</title>
        <authorList>
            <consortium name="US DOE Joint Genome Institute (JGI-PGF)"/>
            <person name="Walter F."/>
            <person name="Albersmeier A."/>
            <person name="Kalinowski J."/>
            <person name="Ruckert C."/>
        </authorList>
    </citation>
    <scope>NUCLEOTIDE SEQUENCE</scope>
    <source>
        <strain evidence="11">KCTC 23714</strain>
    </source>
</reference>
<dbReference type="InterPro" id="IPR006303">
    <property type="entry name" value="FliR"/>
</dbReference>
<comment type="similarity">
    <text evidence="2 10">Belongs to the FliR/MopE/SpaR family.</text>
</comment>
<keyword evidence="7 10" id="KW-0472">Membrane</keyword>
<keyword evidence="8 10" id="KW-0975">Bacterial flagellum</keyword>
<evidence type="ECO:0000256" key="5">
    <source>
        <dbReference type="ARBA" id="ARBA00022692"/>
    </source>
</evidence>
<evidence type="ECO:0000313" key="12">
    <source>
        <dbReference type="Proteomes" id="UP000628984"/>
    </source>
</evidence>
<evidence type="ECO:0000256" key="8">
    <source>
        <dbReference type="ARBA" id="ARBA00023143"/>
    </source>
</evidence>
<dbReference type="PANTHER" id="PTHR30065:SF1">
    <property type="entry name" value="SURFACE PRESENTATION OF ANTIGENS PROTEIN SPAR"/>
    <property type="match status" value="1"/>
</dbReference>
<evidence type="ECO:0000256" key="6">
    <source>
        <dbReference type="ARBA" id="ARBA00022989"/>
    </source>
</evidence>